<dbReference type="InterPro" id="IPR052162">
    <property type="entry name" value="Sensor_kinase/Photoreceptor"/>
</dbReference>
<dbReference type="InterPro" id="IPR036097">
    <property type="entry name" value="HisK_dim/P_sf"/>
</dbReference>
<feature type="domain" description="PAC" evidence="9">
    <location>
        <begin position="737"/>
        <end position="789"/>
    </location>
</feature>
<dbReference type="PANTHER" id="PTHR43304">
    <property type="entry name" value="PHYTOCHROME-LIKE PROTEIN CPH1"/>
    <property type="match status" value="1"/>
</dbReference>
<dbReference type="SMART" id="SM00388">
    <property type="entry name" value="HisKA"/>
    <property type="match status" value="1"/>
</dbReference>
<keyword evidence="3" id="KW-0597">Phosphoprotein</keyword>
<evidence type="ECO:0000256" key="6">
    <source>
        <dbReference type="SAM" id="Coils"/>
    </source>
</evidence>
<keyword evidence="7" id="KW-0812">Transmembrane</keyword>
<protein>
    <recommendedName>
        <fullName evidence="2">histidine kinase</fullName>
        <ecNumber evidence="2">2.7.13.3</ecNumber>
    </recommendedName>
</protein>
<dbReference type="Gene3D" id="1.10.287.130">
    <property type="match status" value="1"/>
</dbReference>
<feature type="domain" description="PAS" evidence="8">
    <location>
        <begin position="662"/>
        <end position="735"/>
    </location>
</feature>
<dbReference type="PROSITE" id="PS50112">
    <property type="entry name" value="PAS"/>
    <property type="match status" value="3"/>
</dbReference>
<dbReference type="SMART" id="SM00091">
    <property type="entry name" value="PAS"/>
    <property type="match status" value="5"/>
</dbReference>
<gene>
    <name evidence="10" type="ORF">ACFQ2O_20795</name>
</gene>
<dbReference type="Proteomes" id="UP001597094">
    <property type="component" value="Unassembled WGS sequence"/>
</dbReference>
<keyword evidence="7" id="KW-0472">Membrane</keyword>
<feature type="domain" description="PAS" evidence="8">
    <location>
        <begin position="154"/>
        <end position="225"/>
    </location>
</feature>
<evidence type="ECO:0000259" key="9">
    <source>
        <dbReference type="PROSITE" id="PS50113"/>
    </source>
</evidence>
<accession>A0ABW3SVG3</accession>
<feature type="coiled-coil region" evidence="6">
    <location>
        <begin position="263"/>
        <end position="290"/>
    </location>
</feature>
<dbReference type="Pfam" id="PF08448">
    <property type="entry name" value="PAS_4"/>
    <property type="match status" value="1"/>
</dbReference>
<proteinExistence type="predicted"/>
<evidence type="ECO:0000256" key="7">
    <source>
        <dbReference type="SAM" id="Phobius"/>
    </source>
</evidence>
<name>A0ABW3SVG3_9BACT</name>
<dbReference type="RefSeq" id="WP_377532650.1">
    <property type="nucleotide sequence ID" value="NZ_JBHTLD010000334.1"/>
</dbReference>
<dbReference type="CDD" id="cd00130">
    <property type="entry name" value="PAS"/>
    <property type="match status" value="5"/>
</dbReference>
<comment type="catalytic activity">
    <reaction evidence="1">
        <text>ATP + protein L-histidine = ADP + protein N-phospho-L-histidine.</text>
        <dbReference type="EC" id="2.7.13.3"/>
    </reaction>
</comment>
<evidence type="ECO:0000259" key="8">
    <source>
        <dbReference type="PROSITE" id="PS50112"/>
    </source>
</evidence>
<dbReference type="InterPro" id="IPR013655">
    <property type="entry name" value="PAS_fold_3"/>
</dbReference>
<dbReference type="EC" id="2.7.13.3" evidence="2"/>
<feature type="coiled-coil region" evidence="6">
    <location>
        <begin position="127"/>
        <end position="164"/>
    </location>
</feature>
<dbReference type="CDD" id="cd00082">
    <property type="entry name" value="HisKA"/>
    <property type="match status" value="1"/>
</dbReference>
<evidence type="ECO:0000256" key="4">
    <source>
        <dbReference type="ARBA" id="ARBA00022679"/>
    </source>
</evidence>
<evidence type="ECO:0000256" key="2">
    <source>
        <dbReference type="ARBA" id="ARBA00012438"/>
    </source>
</evidence>
<comment type="caution">
    <text evidence="10">The sequence shown here is derived from an EMBL/GenBank/DDBJ whole genome shotgun (WGS) entry which is preliminary data.</text>
</comment>
<evidence type="ECO:0000313" key="11">
    <source>
        <dbReference type="Proteomes" id="UP001597094"/>
    </source>
</evidence>
<keyword evidence="5" id="KW-0418">Kinase</keyword>
<organism evidence="10 11">
    <name type="scientific">Pontibacter rugosus</name>
    <dbReference type="NCBI Taxonomy" id="1745966"/>
    <lineage>
        <taxon>Bacteria</taxon>
        <taxon>Pseudomonadati</taxon>
        <taxon>Bacteroidota</taxon>
        <taxon>Cytophagia</taxon>
        <taxon>Cytophagales</taxon>
        <taxon>Hymenobacteraceae</taxon>
        <taxon>Pontibacter</taxon>
    </lineage>
</organism>
<dbReference type="Gene3D" id="3.30.450.20">
    <property type="entry name" value="PAS domain"/>
    <property type="match status" value="5"/>
</dbReference>
<feature type="transmembrane region" description="Helical" evidence="7">
    <location>
        <begin position="97"/>
        <end position="121"/>
    </location>
</feature>
<dbReference type="Pfam" id="PF08447">
    <property type="entry name" value="PAS_3"/>
    <property type="match status" value="3"/>
</dbReference>
<keyword evidence="7" id="KW-1133">Transmembrane helix</keyword>
<dbReference type="SUPFAM" id="SSF55785">
    <property type="entry name" value="PYP-like sensor domain (PAS domain)"/>
    <property type="match status" value="5"/>
</dbReference>
<dbReference type="NCBIfam" id="TIGR00229">
    <property type="entry name" value="sensory_box"/>
    <property type="match status" value="4"/>
</dbReference>
<dbReference type="SMART" id="SM00086">
    <property type="entry name" value="PAC"/>
    <property type="match status" value="3"/>
</dbReference>
<feature type="domain" description="PAS" evidence="8">
    <location>
        <begin position="280"/>
        <end position="347"/>
    </location>
</feature>
<dbReference type="Gene3D" id="2.10.70.100">
    <property type="match status" value="1"/>
</dbReference>
<dbReference type="InterPro" id="IPR013656">
    <property type="entry name" value="PAS_4"/>
</dbReference>
<dbReference type="InterPro" id="IPR035965">
    <property type="entry name" value="PAS-like_dom_sf"/>
</dbReference>
<evidence type="ECO:0000256" key="1">
    <source>
        <dbReference type="ARBA" id="ARBA00000085"/>
    </source>
</evidence>
<dbReference type="PROSITE" id="PS50113">
    <property type="entry name" value="PAC"/>
    <property type="match status" value="2"/>
</dbReference>
<dbReference type="Pfam" id="PF13188">
    <property type="entry name" value="PAS_8"/>
    <property type="match status" value="1"/>
</dbReference>
<dbReference type="PANTHER" id="PTHR43304:SF1">
    <property type="entry name" value="PAC DOMAIN-CONTAINING PROTEIN"/>
    <property type="match status" value="1"/>
</dbReference>
<keyword evidence="4" id="KW-0808">Transferase</keyword>
<reference evidence="11" key="1">
    <citation type="journal article" date="2019" name="Int. J. Syst. Evol. Microbiol.">
        <title>The Global Catalogue of Microorganisms (GCM) 10K type strain sequencing project: providing services to taxonomists for standard genome sequencing and annotation.</title>
        <authorList>
            <consortium name="The Broad Institute Genomics Platform"/>
            <consortium name="The Broad Institute Genome Sequencing Center for Infectious Disease"/>
            <person name="Wu L."/>
            <person name="Ma J."/>
        </authorList>
    </citation>
    <scope>NUCLEOTIDE SEQUENCE [LARGE SCALE GENOMIC DNA]</scope>
    <source>
        <strain evidence="11">JCM 31319</strain>
    </source>
</reference>
<evidence type="ECO:0000313" key="10">
    <source>
        <dbReference type="EMBL" id="MFD1188658.1"/>
    </source>
</evidence>
<dbReference type="InterPro" id="IPR000014">
    <property type="entry name" value="PAS"/>
</dbReference>
<evidence type="ECO:0000256" key="5">
    <source>
        <dbReference type="ARBA" id="ARBA00022777"/>
    </source>
</evidence>
<dbReference type="EMBL" id="JBHTLD010000334">
    <property type="protein sequence ID" value="MFD1188658.1"/>
    <property type="molecule type" value="Genomic_DNA"/>
</dbReference>
<evidence type="ECO:0000256" key="3">
    <source>
        <dbReference type="ARBA" id="ARBA00022553"/>
    </source>
</evidence>
<keyword evidence="6" id="KW-0175">Coiled coil</keyword>
<dbReference type="InterPro" id="IPR001610">
    <property type="entry name" value="PAC"/>
</dbReference>
<dbReference type="Pfam" id="PF00512">
    <property type="entry name" value="HisKA"/>
    <property type="match status" value="1"/>
</dbReference>
<sequence>MAETHKLKDASIIELSSLVEQPGQLKSLQLLMQDIDKHYVHVDSLLVLIDAEQLNEAEAYAVNNLAPFYRRQQTHLINLSDEITASSRKYTAEFIPAVSNIVDGYAILLFLAAICTVWAGYTLGKAFKQLQRENNTLNAEIKDRKELQQALVESQEQYKQLFNSNPIPMWVYDQHTLRFLEVNEAAIKEYGYSREEFMQMTLRDIRPAEDLAKFDERMQSINKASNAASKRFFHQRKDGRKFKVELGSHALTVEAAIFPRLVVAVNVQEREEAMQQLKKSEKQLREISSSLPGAVFQYQMDHNYSFSFPFISDGVLPLCGVTPEEVYKNPVVLYHNLHPDDLIAVQESTLASYNKLTPWEAEFRVWQPEENKYKWVRGHSHPSSKGNGTVIWNGTFINISSLKETQEELESSKAHLRALLDSSPQAIYLLDEHRKIVAFNKVAECEVLTYSLTSLDKGLDILDLIDPIHREQFLDNHAKAMQGHSIQYEHGTGGLWHEVTFKPVYDAAGQIINITLSVHNKTEQKKAIENIKKNEAQLSKAQRIAKLGSWEYDLKKELLTMSRTLYDIFTIPYSDQVPSLLSLSTRFHPDDREDALKLIDRAIHAKEDLMYEHRIITKDGSIKYLSHITETVRDEDGNAIIIAGTAQDITDRKLTEQEVIEAKNLLQSTIENIPELIFSADTNLAITYISPQCHDITGYPEENFLGNKEAWIKMIHNEDQHTLLTEVLPKVLEGTQQQFELRIVNRNEQIKWVIFRLSPKKDEKGNVIRIDGAASDVSNYKETEAKRLKLTEQLLKQNQSLQQFAYIVSHNLRAPVANLLGLVSIYDRTNPLAPQNEQVVDNLVKSTQLLDSTIRDLNELLTIRSQVEAVHELVCFSELMENVLTALHAEIDQSEATITYDFDKAPCTLAIRSYVHSILYNLTQVAIINDEAIQVC</sequence>
<keyword evidence="11" id="KW-1185">Reference proteome</keyword>
<feature type="domain" description="PAC" evidence="9">
    <location>
        <begin position="609"/>
        <end position="661"/>
    </location>
</feature>
<dbReference type="InterPro" id="IPR003661">
    <property type="entry name" value="HisK_dim/P_dom"/>
</dbReference>
<dbReference type="SUPFAM" id="SSF47384">
    <property type="entry name" value="Homodimeric domain of signal transducing histidine kinase"/>
    <property type="match status" value="1"/>
</dbReference>
<dbReference type="InterPro" id="IPR000700">
    <property type="entry name" value="PAS-assoc_C"/>
</dbReference>